<keyword evidence="9" id="KW-1185">Reference proteome</keyword>
<evidence type="ECO:0000256" key="4">
    <source>
        <dbReference type="ARBA" id="ARBA00022786"/>
    </source>
</evidence>
<dbReference type="PROSITE" id="PS50600">
    <property type="entry name" value="ULP_PROTEASE"/>
    <property type="match status" value="1"/>
</dbReference>
<dbReference type="GO" id="GO:0005634">
    <property type="term" value="C:nucleus"/>
    <property type="evidence" value="ECO:0007669"/>
    <property type="project" value="TreeGrafter"/>
</dbReference>
<dbReference type="AlphaFoldDB" id="A0A0B2W0D8"/>
<feature type="region of interest" description="Disordered" evidence="6">
    <location>
        <begin position="189"/>
        <end position="246"/>
    </location>
</feature>
<sequence>MAGQDELSIRSTFVCIGTMRCAVIRPTAISSDYITINIKESLHLQRLSLQIAFKHILSAQISYEGQERGLALHVNQYCARRIRDSLGMDASPTAAITGAVPYFDPDSVRFCQKYIVIDIKACGKDDLMKLNVTLCDVQRRKAEGGLTPRNAELVTPASRHPFLTIMSCDDYERLLREIGVQAVTSSNAPLRQQLSNARATSHTPRSDVTHPHPTGTKRRGVDFEGDGERKLARGGNCNSRPTSPPLITVPVRTRDRAAHVMQKPSYTVVATPLVQNPIRFGQIDARQISIVETRMSRQPHTPISMTVASTSTTSAIPIVGASTTNGAIAQTSAATPSESANLNPGDECKRVTRSAAQRKVVHTIDEDDAVDSKKEPASEGCLIVYPNGEPGAVPVHFADVECLKPEQMLNDTVIDFFLKYIHRELVPVERRPSIFIFSSFFYGKLTNSNGNIPPLNATARAKWLASKYKSVRTWTKNVDLFSKDYIVVPINEDIHWYLAIIAHPSAAIVNMASVSQGRERVTHIIILDSLMDDLDPKRKFTADILREYLKCEYNDKRKQKATPEESFLKERVKKITPRGVPQQRNYTDCGLFLLKYAECFLTSPPVLVTRSDSFLRWYPRFNINHMRTSILQKVRFLCEPDKWALYEDYSRNRVETSPPVAMLSPGVTALILPFRSPSPKPRLRSYSTGDEEERPTIIRRPMTP</sequence>
<gene>
    <name evidence="8" type="primary">ULP2A</name>
    <name evidence="8" type="ORF">Tcan_14196</name>
</gene>
<evidence type="ECO:0000256" key="6">
    <source>
        <dbReference type="SAM" id="MobiDB-lite"/>
    </source>
</evidence>
<evidence type="ECO:0000313" key="8">
    <source>
        <dbReference type="EMBL" id="KHN87124.1"/>
    </source>
</evidence>
<dbReference type="PANTHER" id="PTHR46896:SF3">
    <property type="entry name" value="FI06413P-RELATED"/>
    <property type="match status" value="1"/>
</dbReference>
<dbReference type="SUPFAM" id="SSF54001">
    <property type="entry name" value="Cysteine proteinases"/>
    <property type="match status" value="1"/>
</dbReference>
<keyword evidence="4" id="KW-0833">Ubl conjugation pathway</keyword>
<dbReference type="Proteomes" id="UP000031036">
    <property type="component" value="Unassembled WGS sequence"/>
</dbReference>
<organism evidence="8 9">
    <name type="scientific">Toxocara canis</name>
    <name type="common">Canine roundworm</name>
    <dbReference type="NCBI Taxonomy" id="6265"/>
    <lineage>
        <taxon>Eukaryota</taxon>
        <taxon>Metazoa</taxon>
        <taxon>Ecdysozoa</taxon>
        <taxon>Nematoda</taxon>
        <taxon>Chromadorea</taxon>
        <taxon>Rhabditida</taxon>
        <taxon>Spirurina</taxon>
        <taxon>Ascaridomorpha</taxon>
        <taxon>Ascaridoidea</taxon>
        <taxon>Toxocaridae</taxon>
        <taxon>Toxocara</taxon>
    </lineage>
</organism>
<comment type="caution">
    <text evidence="8">The sequence shown here is derived from an EMBL/GenBank/DDBJ whole genome shotgun (WGS) entry which is preliminary data.</text>
</comment>
<proteinExistence type="inferred from homology"/>
<evidence type="ECO:0000256" key="2">
    <source>
        <dbReference type="ARBA" id="ARBA00022553"/>
    </source>
</evidence>
<accession>A0A0B2W0D8</accession>
<dbReference type="STRING" id="6265.A0A0B2W0D8"/>
<dbReference type="Pfam" id="PF02902">
    <property type="entry name" value="Peptidase_C48"/>
    <property type="match status" value="1"/>
</dbReference>
<keyword evidence="2" id="KW-0597">Phosphoprotein</keyword>
<keyword evidence="5" id="KW-0378">Hydrolase</keyword>
<dbReference type="GO" id="GO:0006508">
    <property type="term" value="P:proteolysis"/>
    <property type="evidence" value="ECO:0007669"/>
    <property type="project" value="UniProtKB-KW"/>
</dbReference>
<keyword evidence="3 8" id="KW-0645">Protease</keyword>
<evidence type="ECO:0000259" key="7">
    <source>
        <dbReference type="PROSITE" id="PS50600"/>
    </source>
</evidence>
<feature type="compositionally biased region" description="Polar residues" evidence="6">
    <location>
        <begin position="189"/>
        <end position="203"/>
    </location>
</feature>
<feature type="region of interest" description="Disordered" evidence="6">
    <location>
        <begin position="677"/>
        <end position="704"/>
    </location>
</feature>
<dbReference type="OrthoDB" id="442460at2759"/>
<dbReference type="OMA" id="PQQRNYT"/>
<reference evidence="8 9" key="1">
    <citation type="submission" date="2014-11" db="EMBL/GenBank/DDBJ databases">
        <title>Genetic blueprint of the zoonotic pathogen Toxocara canis.</title>
        <authorList>
            <person name="Zhu X.-Q."/>
            <person name="Korhonen P.K."/>
            <person name="Cai H."/>
            <person name="Young N.D."/>
            <person name="Nejsum P."/>
            <person name="von Samson-Himmelstjerna G."/>
            <person name="Boag P.R."/>
            <person name="Tan P."/>
            <person name="Li Q."/>
            <person name="Min J."/>
            <person name="Yang Y."/>
            <person name="Wang X."/>
            <person name="Fang X."/>
            <person name="Hall R.S."/>
            <person name="Hofmann A."/>
            <person name="Sternberg P.W."/>
            <person name="Jex A.R."/>
            <person name="Gasser R.B."/>
        </authorList>
    </citation>
    <scope>NUCLEOTIDE SEQUENCE [LARGE SCALE GENOMIC DNA]</scope>
    <source>
        <strain evidence="8">PN_DK_2014</strain>
    </source>
</reference>
<dbReference type="EMBL" id="JPKZ01000480">
    <property type="protein sequence ID" value="KHN87124.1"/>
    <property type="molecule type" value="Genomic_DNA"/>
</dbReference>
<dbReference type="InterPro" id="IPR051947">
    <property type="entry name" value="Sentrin-specific_protease"/>
</dbReference>
<evidence type="ECO:0000313" key="9">
    <source>
        <dbReference type="Proteomes" id="UP000031036"/>
    </source>
</evidence>
<dbReference type="PANTHER" id="PTHR46896">
    <property type="entry name" value="SENTRIN-SPECIFIC PROTEASE"/>
    <property type="match status" value="1"/>
</dbReference>
<dbReference type="GO" id="GO:0070139">
    <property type="term" value="F:SUMO-specific endopeptidase activity"/>
    <property type="evidence" value="ECO:0007669"/>
    <property type="project" value="TreeGrafter"/>
</dbReference>
<dbReference type="GO" id="GO:0005737">
    <property type="term" value="C:cytoplasm"/>
    <property type="evidence" value="ECO:0007669"/>
    <property type="project" value="TreeGrafter"/>
</dbReference>
<dbReference type="InterPro" id="IPR038765">
    <property type="entry name" value="Papain-like_cys_pep_sf"/>
</dbReference>
<dbReference type="GO" id="GO:0016926">
    <property type="term" value="P:protein desumoylation"/>
    <property type="evidence" value="ECO:0007669"/>
    <property type="project" value="TreeGrafter"/>
</dbReference>
<dbReference type="InterPro" id="IPR003653">
    <property type="entry name" value="Peptidase_C48_C"/>
</dbReference>
<evidence type="ECO:0000256" key="1">
    <source>
        <dbReference type="ARBA" id="ARBA00005234"/>
    </source>
</evidence>
<evidence type="ECO:0000256" key="5">
    <source>
        <dbReference type="ARBA" id="ARBA00022801"/>
    </source>
</evidence>
<evidence type="ECO:0000256" key="3">
    <source>
        <dbReference type="ARBA" id="ARBA00022670"/>
    </source>
</evidence>
<feature type="domain" description="Ubiquitin-like protease family profile" evidence="7">
    <location>
        <begin position="393"/>
        <end position="600"/>
    </location>
</feature>
<dbReference type="Gene3D" id="3.30.310.130">
    <property type="entry name" value="Ubiquitin-related"/>
    <property type="match status" value="1"/>
</dbReference>
<protein>
    <submittedName>
        <fullName evidence="8">Putative ubiquitin-like-specific protease 2A</fullName>
    </submittedName>
</protein>
<comment type="similarity">
    <text evidence="1">Belongs to the peptidase C48 family.</text>
</comment>
<feature type="compositionally biased region" description="Basic and acidic residues" evidence="6">
    <location>
        <begin position="219"/>
        <end position="231"/>
    </location>
</feature>
<dbReference type="Gene3D" id="1.10.418.20">
    <property type="match status" value="1"/>
</dbReference>
<name>A0A0B2W0D8_TOXCA</name>